<dbReference type="EMBL" id="JABBGH010000001">
    <property type="protein sequence ID" value="NML65081.1"/>
    <property type="molecule type" value="Genomic_DNA"/>
</dbReference>
<gene>
    <name evidence="1" type="ORF">HHL22_07665</name>
</gene>
<name>A0A7Y0ACZ5_9BACT</name>
<keyword evidence="2" id="KW-1185">Reference proteome</keyword>
<dbReference type="Proteomes" id="UP000559626">
    <property type="component" value="Unassembled WGS sequence"/>
</dbReference>
<reference evidence="1 2" key="1">
    <citation type="submission" date="2020-04" db="EMBL/GenBank/DDBJ databases">
        <title>Hymenobacter polaris sp. nov., isolated from Arctic soil.</title>
        <authorList>
            <person name="Dahal R.H."/>
        </authorList>
    </citation>
    <scope>NUCLEOTIDE SEQUENCE [LARGE SCALE GENOMIC DNA]</scope>
    <source>
        <strain evidence="1 2">RP-2-7</strain>
    </source>
</reference>
<protein>
    <recommendedName>
        <fullName evidence="3">Lipocalin-like domain-containing protein</fullName>
    </recommendedName>
</protein>
<evidence type="ECO:0000313" key="1">
    <source>
        <dbReference type="EMBL" id="NML65081.1"/>
    </source>
</evidence>
<sequence length="134" mass="14942">MKPVFAFLLAGCLADHHPTNEPAPSSLVGTWRLIEDSALALPKKPSNIILVLDNKGQFRFFLKKHLEAHGTYFINRSSTCNSKFADRDFLILNSIANIYAPDGIYKLRGDTLIIDSTKDGCAFDASIRTYLRVP</sequence>
<dbReference type="RefSeq" id="WP_169530338.1">
    <property type="nucleotide sequence ID" value="NZ_JABBGH010000001.1"/>
</dbReference>
<accession>A0A7Y0ACZ5</accession>
<proteinExistence type="predicted"/>
<dbReference type="AlphaFoldDB" id="A0A7Y0ACZ5"/>
<comment type="caution">
    <text evidence="1">The sequence shown here is derived from an EMBL/GenBank/DDBJ whole genome shotgun (WGS) entry which is preliminary data.</text>
</comment>
<evidence type="ECO:0000313" key="2">
    <source>
        <dbReference type="Proteomes" id="UP000559626"/>
    </source>
</evidence>
<evidence type="ECO:0008006" key="3">
    <source>
        <dbReference type="Google" id="ProtNLM"/>
    </source>
</evidence>
<organism evidence="1 2">
    <name type="scientific">Hymenobacter polaris</name>
    <dbReference type="NCBI Taxonomy" id="2682546"/>
    <lineage>
        <taxon>Bacteria</taxon>
        <taxon>Pseudomonadati</taxon>
        <taxon>Bacteroidota</taxon>
        <taxon>Cytophagia</taxon>
        <taxon>Cytophagales</taxon>
        <taxon>Hymenobacteraceae</taxon>
        <taxon>Hymenobacter</taxon>
    </lineage>
</organism>